<reference evidence="14 15" key="1">
    <citation type="submission" date="2021-03" db="EMBL/GenBank/DDBJ databases">
        <title>The first data on the complete genome of the tetrodotoxin-producing bacterium.</title>
        <authorList>
            <person name="Melnikova D.I."/>
            <person name="Nijland R."/>
            <person name="Magarlamov T.Y."/>
        </authorList>
    </citation>
    <scope>NUCLEOTIDE SEQUENCE [LARGE SCALE GENOMIC DNA]</scope>
    <source>
        <strain evidence="14 15">1839</strain>
    </source>
</reference>
<gene>
    <name evidence="14" type="ORF">J1899_11965</name>
</gene>
<evidence type="ECO:0000256" key="4">
    <source>
        <dbReference type="ARBA" id="ARBA00011738"/>
    </source>
</evidence>
<dbReference type="InterPro" id="IPR015168">
    <property type="entry name" value="SsuA/THI5"/>
</dbReference>
<evidence type="ECO:0000256" key="9">
    <source>
        <dbReference type="ARBA" id="ARBA00023004"/>
    </source>
</evidence>
<feature type="domain" description="SsuA/THI5-like" evidence="13">
    <location>
        <begin position="45"/>
        <end position="255"/>
    </location>
</feature>
<comment type="function">
    <text evidence="1">Responsible for the formation of the pyrimidine heterocycle in the thiamine biosynthesis pathway. Catalyzes the formation of hydroxymethylpyrimidine phosphate (HMP-P) from histidine and pyridoxal phosphate (PLP). The protein uses PLP and the active site histidine to form HMP-P, generating an inactive enzyme. The enzyme can only undergo a single turnover, which suggests it is a suicide enzyme.</text>
</comment>
<organism evidence="14 15">
    <name type="scientific">Cytobacillus gottheilii</name>
    <dbReference type="NCBI Taxonomy" id="859144"/>
    <lineage>
        <taxon>Bacteria</taxon>
        <taxon>Bacillati</taxon>
        <taxon>Bacillota</taxon>
        <taxon>Bacilli</taxon>
        <taxon>Bacillales</taxon>
        <taxon>Bacillaceae</taxon>
        <taxon>Cytobacillus</taxon>
    </lineage>
</organism>
<dbReference type="PANTHER" id="PTHR31528">
    <property type="entry name" value="4-AMINO-5-HYDROXYMETHYL-2-METHYLPYRIMIDINE PHOSPHATE SYNTHASE THI11-RELATED"/>
    <property type="match status" value="1"/>
</dbReference>
<evidence type="ECO:0000256" key="8">
    <source>
        <dbReference type="ARBA" id="ARBA00022977"/>
    </source>
</evidence>
<keyword evidence="9" id="KW-0408">Iron</keyword>
<dbReference type="SUPFAM" id="SSF53850">
    <property type="entry name" value="Periplasmic binding protein-like II"/>
    <property type="match status" value="1"/>
</dbReference>
<keyword evidence="5" id="KW-0808">Transferase</keyword>
<dbReference type="Proteomes" id="UP000679247">
    <property type="component" value="Chromosome"/>
</dbReference>
<sequence>MRKIVCMILCTSFILFACSSSSEDAGNNKETEKITIANWSKLITEQTNLLVDEEKGFFSKKGLEVEIIPGNGGGDAIKNILSGNADIAFTDPGSLFFALDQGEKLKVIYNIYPQNVFNIVSLKENNLTRPEDLKGKTIGVYSLSSGTRQNLLIALHQAGLTENDVKIVETGLLNFAPLIQGQVDATAATDTGLYTGQQKGLGEVDVIEVKDYLNMPSDVFVVTEKYYKENEALLKAFLQSYKESAEWMIENPNEAAELAAEYAIDGQDTAMNLEIIKLRNKSSIYKEDDYRLGEVDPEVLQDAADTYFELGLIKKKLDMNEVIDDLLYEEREN</sequence>
<dbReference type="PROSITE" id="PS51257">
    <property type="entry name" value="PROKAR_LIPOPROTEIN"/>
    <property type="match status" value="1"/>
</dbReference>
<dbReference type="PANTHER" id="PTHR31528:SF1">
    <property type="entry name" value="4-AMINO-5-HYDROXYMETHYL-2-METHYLPYRIMIDINE PHOSPHATE SYNTHASE THI11-RELATED"/>
    <property type="match status" value="1"/>
</dbReference>
<comment type="similarity">
    <text evidence="3">Belongs to the NMT1/THI5 family.</text>
</comment>
<proteinExistence type="inferred from homology"/>
<dbReference type="RefSeq" id="WP_214473922.1">
    <property type="nucleotide sequence ID" value="NZ_CP071709.1"/>
</dbReference>
<keyword evidence="15" id="KW-1185">Reference proteome</keyword>
<dbReference type="InterPro" id="IPR027939">
    <property type="entry name" value="NMT1/THI5"/>
</dbReference>
<evidence type="ECO:0000256" key="1">
    <source>
        <dbReference type="ARBA" id="ARBA00003469"/>
    </source>
</evidence>
<comment type="catalytic activity">
    <reaction evidence="11">
        <text>N(6)-(pyridoxal phosphate)-L-lysyl-[4-amino-5-hydroxymethyl-2-methylpyrimidine phosphate synthase] + L-histidyl-[4-amino-5-hydroxymethyl-2-methylpyrimidine phosphate synthase] + 2 Fe(3+) + 4 H2O = L-lysyl-[4-amino-5-hydroxymethyl-2-methylpyrimidine phosphate synthase] + (2S)-2-amino-5-hydroxy-4-oxopentanoyl-[4-amino-5-hydroxymethyl-2-methylpyrimidine phosphate synthase] + 4-amino-2-methyl-5-(phosphooxymethyl)pyrimidine + 3-oxopropanoate + 2 Fe(2+) + 2 H(+)</text>
        <dbReference type="Rhea" id="RHEA:65756"/>
        <dbReference type="Rhea" id="RHEA-COMP:16892"/>
        <dbReference type="Rhea" id="RHEA-COMP:16893"/>
        <dbReference type="Rhea" id="RHEA-COMP:16894"/>
        <dbReference type="Rhea" id="RHEA-COMP:16895"/>
        <dbReference type="ChEBI" id="CHEBI:15377"/>
        <dbReference type="ChEBI" id="CHEBI:15378"/>
        <dbReference type="ChEBI" id="CHEBI:29033"/>
        <dbReference type="ChEBI" id="CHEBI:29034"/>
        <dbReference type="ChEBI" id="CHEBI:29969"/>
        <dbReference type="ChEBI" id="CHEBI:29979"/>
        <dbReference type="ChEBI" id="CHEBI:33190"/>
        <dbReference type="ChEBI" id="CHEBI:58354"/>
        <dbReference type="ChEBI" id="CHEBI:143915"/>
        <dbReference type="ChEBI" id="CHEBI:157692"/>
    </reaction>
    <physiologicalReaction direction="left-to-right" evidence="11">
        <dbReference type="Rhea" id="RHEA:65757"/>
    </physiologicalReaction>
</comment>
<keyword evidence="8" id="KW-0784">Thiamine biosynthesis</keyword>
<evidence type="ECO:0000259" key="13">
    <source>
        <dbReference type="Pfam" id="PF09084"/>
    </source>
</evidence>
<name>A0ABX8F5Q6_9BACI</name>
<evidence type="ECO:0000313" key="15">
    <source>
        <dbReference type="Proteomes" id="UP000679247"/>
    </source>
</evidence>
<evidence type="ECO:0000256" key="5">
    <source>
        <dbReference type="ARBA" id="ARBA00022679"/>
    </source>
</evidence>
<dbReference type="Gene3D" id="3.40.190.10">
    <property type="entry name" value="Periplasmic binding protein-like II"/>
    <property type="match status" value="2"/>
</dbReference>
<keyword evidence="6" id="KW-0479">Metal-binding</keyword>
<evidence type="ECO:0000313" key="14">
    <source>
        <dbReference type="EMBL" id="QVY59781.1"/>
    </source>
</evidence>
<keyword evidence="7" id="KW-0663">Pyridoxal phosphate</keyword>
<keyword evidence="12" id="KW-0732">Signal</keyword>
<evidence type="ECO:0000256" key="7">
    <source>
        <dbReference type="ARBA" id="ARBA00022898"/>
    </source>
</evidence>
<evidence type="ECO:0000256" key="6">
    <source>
        <dbReference type="ARBA" id="ARBA00022723"/>
    </source>
</evidence>
<evidence type="ECO:0000256" key="3">
    <source>
        <dbReference type="ARBA" id="ARBA00009406"/>
    </source>
</evidence>
<evidence type="ECO:0000256" key="10">
    <source>
        <dbReference type="ARBA" id="ARBA00033171"/>
    </source>
</evidence>
<feature type="chain" id="PRO_5047152647" description="Thiamine pyrimidine synthase" evidence="12">
    <location>
        <begin position="18"/>
        <end position="333"/>
    </location>
</feature>
<protein>
    <recommendedName>
        <fullName evidence="10">Thiamine pyrimidine synthase</fullName>
    </recommendedName>
</protein>
<evidence type="ECO:0000256" key="12">
    <source>
        <dbReference type="SAM" id="SignalP"/>
    </source>
</evidence>
<evidence type="ECO:0000256" key="11">
    <source>
        <dbReference type="ARBA" id="ARBA00048179"/>
    </source>
</evidence>
<feature type="signal peptide" evidence="12">
    <location>
        <begin position="1"/>
        <end position="17"/>
    </location>
</feature>
<dbReference type="EMBL" id="CP071709">
    <property type="protein sequence ID" value="QVY59781.1"/>
    <property type="molecule type" value="Genomic_DNA"/>
</dbReference>
<accession>A0ABX8F5Q6</accession>
<comment type="subunit">
    <text evidence="4">Homodimer.</text>
</comment>
<dbReference type="Pfam" id="PF09084">
    <property type="entry name" value="NMT1"/>
    <property type="match status" value="1"/>
</dbReference>
<evidence type="ECO:0000256" key="2">
    <source>
        <dbReference type="ARBA" id="ARBA00004948"/>
    </source>
</evidence>
<comment type="pathway">
    <text evidence="2">Cofactor biosynthesis; thiamine diphosphate biosynthesis.</text>
</comment>